<dbReference type="OrthoDB" id="2424341at2759"/>
<evidence type="ECO:0000313" key="2">
    <source>
        <dbReference type="Proteomes" id="UP000078512"/>
    </source>
</evidence>
<dbReference type="Proteomes" id="UP000078512">
    <property type="component" value="Unassembled WGS sequence"/>
</dbReference>
<reference evidence="1 2" key="1">
    <citation type="submission" date="2016-05" db="EMBL/GenBank/DDBJ databases">
        <title>Genome sequencing reveals origins of a unique bacterial endosymbiosis in the earliest lineages of terrestrial Fungi.</title>
        <authorList>
            <consortium name="DOE Joint Genome Institute"/>
            <person name="Uehling J."/>
            <person name="Gryganskyi A."/>
            <person name="Hameed K."/>
            <person name="Tschaplinski T."/>
            <person name="Misztal P."/>
            <person name="Wu S."/>
            <person name="Desiro A."/>
            <person name="Vande Pol N."/>
            <person name="Du Z.-Y."/>
            <person name="Zienkiewicz A."/>
            <person name="Zienkiewicz K."/>
            <person name="Morin E."/>
            <person name="Tisserant E."/>
            <person name="Splivallo R."/>
            <person name="Hainaut M."/>
            <person name="Henrissat B."/>
            <person name="Ohm R."/>
            <person name="Kuo A."/>
            <person name="Yan J."/>
            <person name="Lipzen A."/>
            <person name="Nolan M."/>
            <person name="Labutti K."/>
            <person name="Barry K."/>
            <person name="Goldstein A."/>
            <person name="Labbe J."/>
            <person name="Schadt C."/>
            <person name="Tuskan G."/>
            <person name="Grigoriev I."/>
            <person name="Martin F."/>
            <person name="Vilgalys R."/>
            <person name="Bonito G."/>
        </authorList>
    </citation>
    <scope>NUCLEOTIDE SEQUENCE [LARGE SCALE GENOMIC DNA]</scope>
    <source>
        <strain evidence="1 2">AG-77</strain>
    </source>
</reference>
<name>A0A197KE56_9FUNG</name>
<organism evidence="1 2">
    <name type="scientific">Linnemannia elongata AG-77</name>
    <dbReference type="NCBI Taxonomy" id="1314771"/>
    <lineage>
        <taxon>Eukaryota</taxon>
        <taxon>Fungi</taxon>
        <taxon>Fungi incertae sedis</taxon>
        <taxon>Mucoromycota</taxon>
        <taxon>Mortierellomycotina</taxon>
        <taxon>Mortierellomycetes</taxon>
        <taxon>Mortierellales</taxon>
        <taxon>Mortierellaceae</taxon>
        <taxon>Linnemannia</taxon>
    </lineage>
</organism>
<gene>
    <name evidence="1" type="ORF">K457DRAFT_13010</name>
</gene>
<sequence length="169" mass="19753">MSHLQAVQVTYEALIDSLQFKSFLRKSLKTAAIYNRPIAPHQGLWNDGVREANKTDDLWISIAVYELRFQAGLYLWVEIDTRYLPRDKNDTHCLIRTMELLVPLKKLLGCTPVHQYVNMPPRRDPDHFIFRRASITAIKNRSFVSTVLWLRYQGKHQQTQVRLSMSVLA</sequence>
<keyword evidence="2" id="KW-1185">Reference proteome</keyword>
<dbReference type="EMBL" id="KV442013">
    <property type="protein sequence ID" value="OAQ35790.1"/>
    <property type="molecule type" value="Genomic_DNA"/>
</dbReference>
<proteinExistence type="predicted"/>
<dbReference type="AlphaFoldDB" id="A0A197KE56"/>
<protein>
    <submittedName>
        <fullName evidence="1">Uncharacterized protein</fullName>
    </submittedName>
</protein>
<evidence type="ECO:0000313" key="1">
    <source>
        <dbReference type="EMBL" id="OAQ35790.1"/>
    </source>
</evidence>
<accession>A0A197KE56</accession>